<feature type="transmembrane region" description="Helical" evidence="1">
    <location>
        <begin position="37"/>
        <end position="54"/>
    </location>
</feature>
<reference evidence="3" key="1">
    <citation type="journal article" date="2014" name="Int. J. Syst. Evol. Microbiol.">
        <title>Complete genome sequence of Corynebacterium casei LMG S-19264T (=DSM 44701T), isolated from a smear-ripened cheese.</title>
        <authorList>
            <consortium name="US DOE Joint Genome Institute (JGI-PGF)"/>
            <person name="Walter F."/>
            <person name="Albersmeier A."/>
            <person name="Kalinowski J."/>
            <person name="Ruckert C."/>
        </authorList>
    </citation>
    <scope>NUCLEOTIDE SEQUENCE</scope>
    <source>
        <strain evidence="3">CGMCC 1.15958</strain>
    </source>
</reference>
<feature type="transmembrane region" description="Helical" evidence="1">
    <location>
        <begin position="7"/>
        <end position="25"/>
    </location>
</feature>
<accession>A0A916YR69</accession>
<keyword evidence="1" id="KW-1133">Transmembrane helix</keyword>
<sequence>MERKSNIFWGAVLIVLGFLFLGTNLDWFELNWSFRKIAQFWPLMLILAGVAAFFNQKKSIYNATSALLIAFAIPLGIFTCVDDGVHELKDEISDGINIDIDDFDDDDDNYSSNSDTTVGDRNKQYFAVEMTPDVKEATLKLGGGAAEFDLEESPNRLFEATTLLNFKNGYTLEEETKDGNKTINFEMKDKKGKEFNINFDDDKKFDNDVLLKLSTAPVWNINMGIGAGEVDFDFSNYKVKKLDIETGAASIDIKLGDKQDKVEVDIDAGVASVKIKVPEGVGCEIRMDGALNAKDFDNFEKIKSGLWQTKGFDKATKKITLNVDSGLSSLKVDRY</sequence>
<keyword evidence="1" id="KW-0812">Transmembrane</keyword>
<keyword evidence="1" id="KW-0472">Membrane</keyword>
<protein>
    <recommendedName>
        <fullName evidence="2">LiaI-LiaF-like transmembrane region domain-containing protein</fullName>
    </recommendedName>
</protein>
<dbReference type="AlphaFoldDB" id="A0A916YR69"/>
<gene>
    <name evidence="3" type="ORF">GCM10011514_22020</name>
</gene>
<name>A0A916YR69_9BACT</name>
<comment type="caution">
    <text evidence="3">The sequence shown here is derived from an EMBL/GenBank/DDBJ whole genome shotgun (WGS) entry which is preliminary data.</text>
</comment>
<evidence type="ECO:0000259" key="2">
    <source>
        <dbReference type="Pfam" id="PF18917"/>
    </source>
</evidence>
<reference evidence="3" key="2">
    <citation type="submission" date="2020-09" db="EMBL/GenBank/DDBJ databases">
        <authorList>
            <person name="Sun Q."/>
            <person name="Zhou Y."/>
        </authorList>
    </citation>
    <scope>NUCLEOTIDE SEQUENCE</scope>
    <source>
        <strain evidence="3">CGMCC 1.15958</strain>
    </source>
</reference>
<feature type="domain" description="LiaI-LiaF-like transmembrane region" evidence="2">
    <location>
        <begin position="7"/>
        <end position="51"/>
    </location>
</feature>
<evidence type="ECO:0000256" key="1">
    <source>
        <dbReference type="SAM" id="Phobius"/>
    </source>
</evidence>
<keyword evidence="4" id="KW-1185">Reference proteome</keyword>
<proteinExistence type="predicted"/>
<feature type="transmembrane region" description="Helical" evidence="1">
    <location>
        <begin position="61"/>
        <end position="79"/>
    </location>
</feature>
<evidence type="ECO:0000313" key="4">
    <source>
        <dbReference type="Proteomes" id="UP000609064"/>
    </source>
</evidence>
<dbReference type="RefSeq" id="WP_188766131.1">
    <property type="nucleotide sequence ID" value="NZ_BMKK01000004.1"/>
</dbReference>
<dbReference type="Pfam" id="PF18917">
    <property type="entry name" value="LiaI-LiaF-like_TM1"/>
    <property type="match status" value="1"/>
</dbReference>
<organism evidence="3 4">
    <name type="scientific">Emticicia aquatilis</name>
    <dbReference type="NCBI Taxonomy" id="1537369"/>
    <lineage>
        <taxon>Bacteria</taxon>
        <taxon>Pseudomonadati</taxon>
        <taxon>Bacteroidota</taxon>
        <taxon>Cytophagia</taxon>
        <taxon>Cytophagales</taxon>
        <taxon>Leadbetterellaceae</taxon>
        <taxon>Emticicia</taxon>
    </lineage>
</organism>
<dbReference type="Proteomes" id="UP000609064">
    <property type="component" value="Unassembled WGS sequence"/>
</dbReference>
<dbReference type="EMBL" id="BMKK01000004">
    <property type="protein sequence ID" value="GGD57503.1"/>
    <property type="molecule type" value="Genomic_DNA"/>
</dbReference>
<evidence type="ECO:0000313" key="3">
    <source>
        <dbReference type="EMBL" id="GGD57503.1"/>
    </source>
</evidence>
<dbReference type="InterPro" id="IPR043726">
    <property type="entry name" value="LiaI-LiaF-like_TM1"/>
</dbReference>